<dbReference type="GO" id="GO:0008270">
    <property type="term" value="F:zinc ion binding"/>
    <property type="evidence" value="ECO:0007669"/>
    <property type="project" value="UniProtKB-KW"/>
</dbReference>
<gene>
    <name evidence="14" type="ORF">HPB51_017765</name>
</gene>
<dbReference type="InterPro" id="IPR013087">
    <property type="entry name" value="Znf_C2H2_type"/>
</dbReference>
<feature type="domain" description="C2H2-type" evidence="13">
    <location>
        <begin position="79"/>
        <end position="106"/>
    </location>
</feature>
<evidence type="ECO:0000256" key="6">
    <source>
        <dbReference type="ARBA" id="ARBA00022737"/>
    </source>
</evidence>
<reference evidence="14" key="1">
    <citation type="journal article" date="2020" name="Cell">
        <title>Large-Scale Comparative Analyses of Tick Genomes Elucidate Their Genetic Diversity and Vector Capacities.</title>
        <authorList>
            <consortium name="Tick Genome and Microbiome Consortium (TIGMIC)"/>
            <person name="Jia N."/>
            <person name="Wang J."/>
            <person name="Shi W."/>
            <person name="Du L."/>
            <person name="Sun Y."/>
            <person name="Zhan W."/>
            <person name="Jiang J.F."/>
            <person name="Wang Q."/>
            <person name="Zhang B."/>
            <person name="Ji P."/>
            <person name="Bell-Sakyi L."/>
            <person name="Cui X.M."/>
            <person name="Yuan T.T."/>
            <person name="Jiang B.G."/>
            <person name="Yang W.F."/>
            <person name="Lam T.T."/>
            <person name="Chang Q.C."/>
            <person name="Ding S.J."/>
            <person name="Wang X.J."/>
            <person name="Zhu J.G."/>
            <person name="Ruan X.D."/>
            <person name="Zhao L."/>
            <person name="Wei J.T."/>
            <person name="Ye R.Z."/>
            <person name="Que T.C."/>
            <person name="Du C.H."/>
            <person name="Zhou Y.H."/>
            <person name="Cheng J.X."/>
            <person name="Dai P.F."/>
            <person name="Guo W.B."/>
            <person name="Han X.H."/>
            <person name="Huang E.J."/>
            <person name="Li L.F."/>
            <person name="Wei W."/>
            <person name="Gao Y.C."/>
            <person name="Liu J.Z."/>
            <person name="Shao H.Z."/>
            <person name="Wang X."/>
            <person name="Wang C.C."/>
            <person name="Yang T.C."/>
            <person name="Huo Q.B."/>
            <person name="Li W."/>
            <person name="Chen H.Y."/>
            <person name="Chen S.E."/>
            <person name="Zhou L.G."/>
            <person name="Ni X.B."/>
            <person name="Tian J.H."/>
            <person name="Sheng Y."/>
            <person name="Liu T."/>
            <person name="Pan Y.S."/>
            <person name="Xia L.Y."/>
            <person name="Li J."/>
            <person name="Zhao F."/>
            <person name="Cao W.C."/>
        </authorList>
    </citation>
    <scope>NUCLEOTIDE SEQUENCE</scope>
    <source>
        <strain evidence="14">Rmic-2018</strain>
    </source>
</reference>
<evidence type="ECO:0000256" key="11">
    <source>
        <dbReference type="PROSITE-ProRule" id="PRU00042"/>
    </source>
</evidence>
<evidence type="ECO:0000256" key="12">
    <source>
        <dbReference type="SAM" id="MobiDB-lite"/>
    </source>
</evidence>
<dbReference type="Gene3D" id="3.30.160.60">
    <property type="entry name" value="Classic Zinc Finger"/>
    <property type="match status" value="4"/>
</dbReference>
<evidence type="ECO:0000256" key="9">
    <source>
        <dbReference type="ARBA" id="ARBA00023125"/>
    </source>
</evidence>
<keyword evidence="9" id="KW-0238">DNA-binding</keyword>
<comment type="subcellular location">
    <subcellularLocation>
        <location evidence="2">Nucleus</location>
    </subcellularLocation>
</comment>
<feature type="domain" description="C2H2-type" evidence="13">
    <location>
        <begin position="161"/>
        <end position="188"/>
    </location>
</feature>
<evidence type="ECO:0000313" key="15">
    <source>
        <dbReference type="Proteomes" id="UP000821866"/>
    </source>
</evidence>
<evidence type="ECO:0000256" key="1">
    <source>
        <dbReference type="ARBA" id="ARBA00003983"/>
    </source>
</evidence>
<keyword evidence="6" id="KW-0677">Repeat</keyword>
<dbReference type="GO" id="GO:0000978">
    <property type="term" value="F:RNA polymerase II cis-regulatory region sequence-specific DNA binding"/>
    <property type="evidence" value="ECO:0007669"/>
    <property type="project" value="TreeGrafter"/>
</dbReference>
<comment type="caution">
    <text evidence="14">The sequence shown here is derived from an EMBL/GenBank/DDBJ whole genome shotgun (WGS) entry which is preliminary data.</text>
</comment>
<dbReference type="PROSITE" id="PS50157">
    <property type="entry name" value="ZINC_FINGER_C2H2_2"/>
    <property type="match status" value="3"/>
</dbReference>
<proteinExistence type="inferred from homology"/>
<dbReference type="PROSITE" id="PS00028">
    <property type="entry name" value="ZINC_FINGER_C2H2_1"/>
    <property type="match status" value="3"/>
</dbReference>
<comment type="function">
    <text evidence="1">Gap class segmentation protein that controls development of head structures.</text>
</comment>
<organism evidence="14 15">
    <name type="scientific">Rhipicephalus microplus</name>
    <name type="common">Cattle tick</name>
    <name type="synonym">Boophilus microplus</name>
    <dbReference type="NCBI Taxonomy" id="6941"/>
    <lineage>
        <taxon>Eukaryota</taxon>
        <taxon>Metazoa</taxon>
        <taxon>Ecdysozoa</taxon>
        <taxon>Arthropoda</taxon>
        <taxon>Chelicerata</taxon>
        <taxon>Arachnida</taxon>
        <taxon>Acari</taxon>
        <taxon>Parasitiformes</taxon>
        <taxon>Ixodida</taxon>
        <taxon>Ixodoidea</taxon>
        <taxon>Ixodidae</taxon>
        <taxon>Rhipicephalinae</taxon>
        <taxon>Rhipicephalus</taxon>
        <taxon>Boophilus</taxon>
    </lineage>
</organism>
<dbReference type="GO" id="GO:0006357">
    <property type="term" value="P:regulation of transcription by RNA polymerase II"/>
    <property type="evidence" value="ECO:0007669"/>
    <property type="project" value="TreeGrafter"/>
</dbReference>
<evidence type="ECO:0000256" key="2">
    <source>
        <dbReference type="ARBA" id="ARBA00004123"/>
    </source>
</evidence>
<dbReference type="FunFam" id="3.30.160.60:FF:001839">
    <property type="entry name" value="Uncharacterized protein"/>
    <property type="match status" value="1"/>
</dbReference>
<keyword evidence="7 11" id="KW-0863">Zinc-finger</keyword>
<accession>A0A9J6EB08</accession>
<evidence type="ECO:0000259" key="13">
    <source>
        <dbReference type="PROSITE" id="PS50157"/>
    </source>
</evidence>
<dbReference type="InterPro" id="IPR050589">
    <property type="entry name" value="Ikaros_C2H2-ZF"/>
</dbReference>
<dbReference type="GO" id="GO:0003700">
    <property type="term" value="F:DNA-binding transcription factor activity"/>
    <property type="evidence" value="ECO:0007669"/>
    <property type="project" value="TreeGrafter"/>
</dbReference>
<dbReference type="GO" id="GO:0005634">
    <property type="term" value="C:nucleus"/>
    <property type="evidence" value="ECO:0007669"/>
    <property type="project" value="UniProtKB-SubCell"/>
</dbReference>
<dbReference type="AlphaFoldDB" id="A0A9J6EB08"/>
<feature type="region of interest" description="Disordered" evidence="12">
    <location>
        <begin position="46"/>
        <end position="73"/>
    </location>
</feature>
<evidence type="ECO:0000313" key="14">
    <source>
        <dbReference type="EMBL" id="KAH8031492.1"/>
    </source>
</evidence>
<keyword evidence="15" id="KW-1185">Reference proteome</keyword>
<dbReference type="FunFam" id="3.30.160.60:FF:000123">
    <property type="entry name" value="transcriptional repressor CTCF isoform X1"/>
    <property type="match status" value="1"/>
</dbReference>
<dbReference type="VEuPathDB" id="VectorBase:LOC119164729"/>
<name>A0A9J6EB08_RHIMP</name>
<reference evidence="14" key="2">
    <citation type="submission" date="2021-09" db="EMBL/GenBank/DDBJ databases">
        <authorList>
            <person name="Jia N."/>
            <person name="Wang J."/>
            <person name="Shi W."/>
            <person name="Du L."/>
            <person name="Sun Y."/>
            <person name="Zhan W."/>
            <person name="Jiang J."/>
            <person name="Wang Q."/>
            <person name="Zhang B."/>
            <person name="Ji P."/>
            <person name="Sakyi L.B."/>
            <person name="Cui X."/>
            <person name="Yuan T."/>
            <person name="Jiang B."/>
            <person name="Yang W."/>
            <person name="Lam T.T.-Y."/>
            <person name="Chang Q."/>
            <person name="Ding S."/>
            <person name="Wang X."/>
            <person name="Zhu J."/>
            <person name="Ruan X."/>
            <person name="Zhao L."/>
            <person name="Wei J."/>
            <person name="Que T."/>
            <person name="Du C."/>
            <person name="Cheng J."/>
            <person name="Dai P."/>
            <person name="Han X."/>
            <person name="Huang E."/>
            <person name="Gao Y."/>
            <person name="Liu J."/>
            <person name="Shao H."/>
            <person name="Ye R."/>
            <person name="Li L."/>
            <person name="Wei W."/>
            <person name="Wang X."/>
            <person name="Wang C."/>
            <person name="Huo Q."/>
            <person name="Li W."/>
            <person name="Guo W."/>
            <person name="Chen H."/>
            <person name="Chen S."/>
            <person name="Zhou L."/>
            <person name="Zhou L."/>
            <person name="Ni X."/>
            <person name="Tian J."/>
            <person name="Zhou Y."/>
            <person name="Sheng Y."/>
            <person name="Liu T."/>
            <person name="Pan Y."/>
            <person name="Xia L."/>
            <person name="Li J."/>
            <person name="Zhao F."/>
            <person name="Cao W."/>
        </authorList>
    </citation>
    <scope>NUCLEOTIDE SEQUENCE</scope>
    <source>
        <strain evidence="14">Rmic-2018</strain>
        <tissue evidence="14">Larvae</tissue>
    </source>
</reference>
<sequence length="190" mass="22005">MGDKERRLGEASEANSWSLDQSRMFLSAIPSTSFSDHVPGAVQSTLREFDDSGPPTSETRVDHQPIESQPETPATDKMYKCHVCSLEFQQWVELRAHRQIHNAEKPYKCNSCPYRAAEKSDLMTHVCTGEKPFMCKHCLYRFKKRCQLESHMRTHTGKKPFKCEHCSYKCARKSMLDSHMLTHWQEALHV</sequence>
<evidence type="ECO:0000256" key="7">
    <source>
        <dbReference type="ARBA" id="ARBA00022771"/>
    </source>
</evidence>
<evidence type="ECO:0000256" key="8">
    <source>
        <dbReference type="ARBA" id="ARBA00022833"/>
    </source>
</evidence>
<evidence type="ECO:0000256" key="3">
    <source>
        <dbReference type="ARBA" id="ARBA00007746"/>
    </source>
</evidence>
<keyword evidence="5" id="KW-0479">Metal-binding</keyword>
<keyword evidence="10" id="KW-0539">Nucleus</keyword>
<dbReference type="Pfam" id="PF00096">
    <property type="entry name" value="zf-C2H2"/>
    <property type="match status" value="2"/>
</dbReference>
<dbReference type="PANTHER" id="PTHR24404">
    <property type="entry name" value="ZINC FINGER PROTEIN"/>
    <property type="match status" value="1"/>
</dbReference>
<protein>
    <recommendedName>
        <fullName evidence="4">Protein hunchback</fullName>
    </recommendedName>
</protein>
<evidence type="ECO:0000256" key="5">
    <source>
        <dbReference type="ARBA" id="ARBA00022723"/>
    </source>
</evidence>
<dbReference type="PANTHER" id="PTHR24404:SF111">
    <property type="entry name" value="GASTRULA ZINC FINGER PROTEIN XLCGF49.1-LIKE-RELATED"/>
    <property type="match status" value="1"/>
</dbReference>
<evidence type="ECO:0000256" key="10">
    <source>
        <dbReference type="ARBA" id="ARBA00023242"/>
    </source>
</evidence>
<feature type="domain" description="C2H2-type" evidence="13">
    <location>
        <begin position="133"/>
        <end position="160"/>
    </location>
</feature>
<dbReference type="InterPro" id="IPR036236">
    <property type="entry name" value="Znf_C2H2_sf"/>
</dbReference>
<dbReference type="EMBL" id="JABSTU010000005">
    <property type="protein sequence ID" value="KAH8031492.1"/>
    <property type="molecule type" value="Genomic_DNA"/>
</dbReference>
<dbReference type="SMART" id="SM00355">
    <property type="entry name" value="ZnF_C2H2"/>
    <property type="match status" value="4"/>
</dbReference>
<dbReference type="SUPFAM" id="SSF57667">
    <property type="entry name" value="beta-beta-alpha zinc fingers"/>
    <property type="match status" value="2"/>
</dbReference>
<dbReference type="Proteomes" id="UP000821866">
    <property type="component" value="Chromosome 3"/>
</dbReference>
<comment type="similarity">
    <text evidence="3">Belongs to the hunchback C2H2-type zinc-finger protein family.</text>
</comment>
<keyword evidence="8" id="KW-0862">Zinc</keyword>
<evidence type="ECO:0000256" key="4">
    <source>
        <dbReference type="ARBA" id="ARBA00013638"/>
    </source>
</evidence>